<dbReference type="PANTHER" id="PTHR40070:SF1">
    <property type="entry name" value="UPF0478 PROTEIN YTXG"/>
    <property type="match status" value="1"/>
</dbReference>
<dbReference type="PANTHER" id="PTHR40070">
    <property type="entry name" value="UPF0478 PROTEIN YTXG"/>
    <property type="match status" value="1"/>
</dbReference>
<keyword evidence="2" id="KW-0812">Transmembrane</keyword>
<keyword evidence="1" id="KW-0175">Coiled coil</keyword>
<comment type="caution">
    <text evidence="3">The sequence shown here is derived from an EMBL/GenBank/DDBJ whole genome shotgun (WGS) entry which is preliminary data.</text>
</comment>
<evidence type="ECO:0000256" key="1">
    <source>
        <dbReference type="SAM" id="Coils"/>
    </source>
</evidence>
<evidence type="ECO:0000313" key="4">
    <source>
        <dbReference type="Proteomes" id="UP001597451"/>
    </source>
</evidence>
<dbReference type="InterPro" id="IPR009293">
    <property type="entry name" value="UPF0478"/>
</dbReference>
<dbReference type="Gene3D" id="1.10.287.950">
    <property type="entry name" value="Methyl-accepting chemotaxis protein"/>
    <property type="match status" value="1"/>
</dbReference>
<dbReference type="Pfam" id="PF06103">
    <property type="entry name" value="DUF948"/>
    <property type="match status" value="1"/>
</dbReference>
<gene>
    <name evidence="3" type="ORF">ACFSUN_17060</name>
</gene>
<accession>A0ABW5Q4B8</accession>
<dbReference type="RefSeq" id="WP_379563794.1">
    <property type="nucleotide sequence ID" value="NZ_CP085256.1"/>
</dbReference>
<dbReference type="Proteomes" id="UP001597451">
    <property type="component" value="Unassembled WGS sequence"/>
</dbReference>
<name>A0ABW5Q4B8_9BACI</name>
<sequence length="134" mass="14738">MEIMLYIAALIAAIAFAVLVVYAIITLKATKQTMNNVAETLDGLNKQMKGITDETTQLLTKTNRLADDIQQKSSKLNGVFDGAKGLGETVREFNASLKQLSGSISRTANQNPEKATQAVKWASTFMELWKKKNK</sequence>
<organism evidence="3 4">
    <name type="scientific">Oceanobacillus kapialis</name>
    <dbReference type="NCBI Taxonomy" id="481353"/>
    <lineage>
        <taxon>Bacteria</taxon>
        <taxon>Bacillati</taxon>
        <taxon>Bacillota</taxon>
        <taxon>Bacilli</taxon>
        <taxon>Bacillales</taxon>
        <taxon>Bacillaceae</taxon>
        <taxon>Oceanobacillus</taxon>
    </lineage>
</organism>
<proteinExistence type="predicted"/>
<keyword evidence="4" id="KW-1185">Reference proteome</keyword>
<feature type="coiled-coil region" evidence="1">
    <location>
        <begin position="27"/>
        <end position="54"/>
    </location>
</feature>
<evidence type="ECO:0000313" key="3">
    <source>
        <dbReference type="EMBL" id="MFD2630489.1"/>
    </source>
</evidence>
<dbReference type="SUPFAM" id="SSF58100">
    <property type="entry name" value="Bacterial hemolysins"/>
    <property type="match status" value="1"/>
</dbReference>
<keyword evidence="2" id="KW-0472">Membrane</keyword>
<dbReference type="EMBL" id="JBHUMX010000043">
    <property type="protein sequence ID" value="MFD2630489.1"/>
    <property type="molecule type" value="Genomic_DNA"/>
</dbReference>
<evidence type="ECO:0000256" key="2">
    <source>
        <dbReference type="SAM" id="Phobius"/>
    </source>
</evidence>
<feature type="transmembrane region" description="Helical" evidence="2">
    <location>
        <begin position="6"/>
        <end position="25"/>
    </location>
</feature>
<protein>
    <submittedName>
        <fullName evidence="3">DUF948 domain-containing protein</fullName>
    </submittedName>
</protein>
<keyword evidence="2" id="KW-1133">Transmembrane helix</keyword>
<reference evidence="4" key="1">
    <citation type="journal article" date="2019" name="Int. J. Syst. Evol. Microbiol.">
        <title>The Global Catalogue of Microorganisms (GCM) 10K type strain sequencing project: providing services to taxonomists for standard genome sequencing and annotation.</title>
        <authorList>
            <consortium name="The Broad Institute Genomics Platform"/>
            <consortium name="The Broad Institute Genome Sequencing Center for Infectious Disease"/>
            <person name="Wu L."/>
            <person name="Ma J."/>
        </authorList>
    </citation>
    <scope>NUCLEOTIDE SEQUENCE [LARGE SCALE GENOMIC DNA]</scope>
    <source>
        <strain evidence="4">TISTR 1858</strain>
    </source>
</reference>